<accession>A0A9D1NSK4</accession>
<keyword evidence="8 12" id="KW-0131">Cell cycle</keyword>
<protein>
    <recommendedName>
        <fullName evidence="12">UDP-N-acetylglucosamine 1-carboxyvinyltransferase</fullName>
        <ecNumber evidence="12">2.5.1.7</ecNumber>
    </recommendedName>
    <alternativeName>
        <fullName evidence="12">Enoylpyruvate transferase</fullName>
    </alternativeName>
    <alternativeName>
        <fullName evidence="12">UDP-N-acetylglucosamine enolpyruvyl transferase</fullName>
        <shortName evidence="12">EPT</shortName>
    </alternativeName>
</protein>
<dbReference type="InterPro" id="IPR013792">
    <property type="entry name" value="RNA3'P_cycl/enolpyr_Trfase_a/b"/>
</dbReference>
<evidence type="ECO:0000256" key="8">
    <source>
        <dbReference type="ARBA" id="ARBA00023306"/>
    </source>
</evidence>
<dbReference type="GO" id="GO:0008360">
    <property type="term" value="P:regulation of cell shape"/>
    <property type="evidence" value="ECO:0007669"/>
    <property type="project" value="UniProtKB-KW"/>
</dbReference>
<evidence type="ECO:0000256" key="12">
    <source>
        <dbReference type="HAMAP-Rule" id="MF_00111"/>
    </source>
</evidence>
<dbReference type="PANTHER" id="PTHR43783">
    <property type="entry name" value="UDP-N-ACETYLGLUCOSAMINE 1-CARBOXYVINYLTRANSFERASE"/>
    <property type="match status" value="1"/>
</dbReference>
<evidence type="ECO:0000256" key="2">
    <source>
        <dbReference type="ARBA" id="ARBA00004752"/>
    </source>
</evidence>
<keyword evidence="12" id="KW-0670">Pyruvate</keyword>
<keyword evidence="9 12" id="KW-0961">Cell wall biogenesis/degradation</keyword>
<keyword evidence="6 12" id="KW-0133">Cell shape</keyword>
<feature type="binding site" evidence="12">
    <location>
        <position position="109"/>
    </location>
    <ligand>
        <name>UDP-N-acetyl-alpha-D-glucosamine</name>
        <dbReference type="ChEBI" id="CHEBI:57705"/>
    </ligand>
</feature>
<keyword evidence="3 12" id="KW-0963">Cytoplasm</keyword>
<feature type="binding site" evidence="12">
    <location>
        <begin position="138"/>
        <end position="142"/>
    </location>
    <ligand>
        <name>UDP-N-acetyl-alpha-D-glucosamine</name>
        <dbReference type="ChEBI" id="CHEBI:57705"/>
    </ligand>
</feature>
<dbReference type="CDD" id="cd01555">
    <property type="entry name" value="UdpNAET"/>
    <property type="match status" value="1"/>
</dbReference>
<keyword evidence="4 12" id="KW-0132">Cell division</keyword>
<evidence type="ECO:0000259" key="13">
    <source>
        <dbReference type="Pfam" id="PF00275"/>
    </source>
</evidence>
<evidence type="ECO:0000256" key="11">
    <source>
        <dbReference type="ARBA" id="ARBA00047527"/>
    </source>
</evidence>
<dbReference type="GO" id="GO:0005737">
    <property type="term" value="C:cytoplasm"/>
    <property type="evidence" value="ECO:0007669"/>
    <property type="project" value="UniProtKB-SubCell"/>
</dbReference>
<dbReference type="GO" id="GO:0019277">
    <property type="term" value="P:UDP-N-acetylgalactosamine biosynthetic process"/>
    <property type="evidence" value="ECO:0007669"/>
    <property type="project" value="InterPro"/>
</dbReference>
<comment type="subcellular location">
    <subcellularLocation>
        <location evidence="1 12">Cytoplasm</location>
    </subcellularLocation>
</comment>
<comment type="similarity">
    <text evidence="10 12">Belongs to the EPSP synthase family. MurA subfamily.</text>
</comment>
<dbReference type="GO" id="GO:0071555">
    <property type="term" value="P:cell wall organization"/>
    <property type="evidence" value="ECO:0007669"/>
    <property type="project" value="UniProtKB-KW"/>
</dbReference>
<organism evidence="14 15">
    <name type="scientific">Candidatus Faeciplasma avium</name>
    <dbReference type="NCBI Taxonomy" id="2840798"/>
    <lineage>
        <taxon>Bacteria</taxon>
        <taxon>Bacillati</taxon>
        <taxon>Bacillota</taxon>
        <taxon>Clostridia</taxon>
        <taxon>Eubacteriales</taxon>
        <taxon>Oscillospiraceae</taxon>
        <taxon>Oscillospiraceae incertae sedis</taxon>
        <taxon>Candidatus Faeciplasma</taxon>
    </lineage>
</organism>
<dbReference type="AlphaFoldDB" id="A0A9D1NSK4"/>
<dbReference type="EMBL" id="DVOL01000093">
    <property type="protein sequence ID" value="HIV11334.1"/>
    <property type="molecule type" value="Genomic_DNA"/>
</dbReference>
<sequence length="434" mass="45892">MKIGDRTVNLAEGDGSFAGGLVIEGGRRLEGEIKVQGAKNSSLPVLAAAYLCGGESVIHNCPALSDCYAACRILSSLGCRCKREGSTVIVDSGGTEGFSVSESLMSKMRSSIVFLGAILGRTGRCRLSFPGGCELGPRPIDLHLDALRRLGVRIIEDHGVLDCTSGERPFHIDITLSLPSVGATENIMLYCALGEGETVIYNAAREPEIADLAEYLNRCGACIRGHSSSTIVINGVKSLHGCSFGVMPDRIAAATYMGACAATGGELVLSGVSSKDMYSCMSVFSEMGCGVYPYLDKLYISAKKPLRSVRTIRTTPYPGFPTDCQPIVMAVLCRASGTSMIVENIFENRFMAAPELLKMGADIKLEGRVAVIEGVRQLLGARVRAKDLRAGAALTVAALGAQGTSVVSNLHFIDRGYESIETVLSSVGASIKRV</sequence>
<comment type="caution">
    <text evidence="14">The sequence shown here is derived from an EMBL/GenBank/DDBJ whole genome shotgun (WGS) entry which is preliminary data.</text>
</comment>
<name>A0A9D1NSK4_9FIRM</name>
<feature type="binding site" evidence="12">
    <location>
        <begin position="39"/>
        <end position="40"/>
    </location>
    <ligand>
        <name>phosphoenolpyruvate</name>
        <dbReference type="ChEBI" id="CHEBI:58702"/>
    </ligand>
</feature>
<gene>
    <name evidence="12 14" type="primary">murA</name>
    <name evidence="14" type="ORF">IAD28_06565</name>
</gene>
<comment type="function">
    <text evidence="12">Cell wall formation. Adds enolpyruvyl to UDP-N-acetylglucosamine.</text>
</comment>
<dbReference type="InterPro" id="IPR005750">
    <property type="entry name" value="UDP_GlcNAc_COvinyl_MurA"/>
</dbReference>
<dbReference type="HAMAP" id="MF_00111">
    <property type="entry name" value="MurA"/>
    <property type="match status" value="1"/>
</dbReference>
<reference evidence="14" key="1">
    <citation type="submission" date="2020-10" db="EMBL/GenBank/DDBJ databases">
        <authorList>
            <person name="Gilroy R."/>
        </authorList>
    </citation>
    <scope>NUCLEOTIDE SEQUENCE</scope>
    <source>
        <strain evidence="14">1370</strain>
    </source>
</reference>
<dbReference type="Proteomes" id="UP000823960">
    <property type="component" value="Unassembled WGS sequence"/>
</dbReference>
<feature type="binding site" evidence="12">
    <location>
        <position position="323"/>
    </location>
    <ligand>
        <name>UDP-N-acetyl-alpha-D-glucosamine</name>
        <dbReference type="ChEBI" id="CHEBI:57705"/>
    </ligand>
</feature>
<dbReference type="NCBIfam" id="NF006873">
    <property type="entry name" value="PRK09369.1"/>
    <property type="match status" value="1"/>
</dbReference>
<keyword evidence="5 12" id="KW-0808">Transferase</keyword>
<dbReference type="GO" id="GO:0051301">
    <property type="term" value="P:cell division"/>
    <property type="evidence" value="ECO:0007669"/>
    <property type="project" value="UniProtKB-KW"/>
</dbReference>
<dbReference type="InterPro" id="IPR036968">
    <property type="entry name" value="Enolpyruvate_Tfrase_sf"/>
</dbReference>
<evidence type="ECO:0000256" key="7">
    <source>
        <dbReference type="ARBA" id="ARBA00022984"/>
    </source>
</evidence>
<evidence type="ECO:0000256" key="6">
    <source>
        <dbReference type="ARBA" id="ARBA00022960"/>
    </source>
</evidence>
<feature type="domain" description="Enolpyruvate transferase" evidence="13">
    <location>
        <begin position="24"/>
        <end position="424"/>
    </location>
</feature>
<dbReference type="SUPFAM" id="SSF55205">
    <property type="entry name" value="EPT/RTPC-like"/>
    <property type="match status" value="1"/>
</dbReference>
<evidence type="ECO:0000313" key="15">
    <source>
        <dbReference type="Proteomes" id="UP000823960"/>
    </source>
</evidence>
<feature type="binding site" evidence="12">
    <location>
        <position position="345"/>
    </location>
    <ligand>
        <name>UDP-N-acetyl-alpha-D-glucosamine</name>
        <dbReference type="ChEBI" id="CHEBI:57705"/>
    </ligand>
</feature>
<evidence type="ECO:0000256" key="9">
    <source>
        <dbReference type="ARBA" id="ARBA00023316"/>
    </source>
</evidence>
<evidence type="ECO:0000256" key="1">
    <source>
        <dbReference type="ARBA" id="ARBA00004496"/>
    </source>
</evidence>
<comment type="pathway">
    <text evidence="2 12">Cell wall biogenesis; peptidoglycan biosynthesis.</text>
</comment>
<dbReference type="InterPro" id="IPR050068">
    <property type="entry name" value="MurA_subfamily"/>
</dbReference>
<evidence type="ECO:0000256" key="4">
    <source>
        <dbReference type="ARBA" id="ARBA00022618"/>
    </source>
</evidence>
<evidence type="ECO:0000256" key="10">
    <source>
        <dbReference type="ARBA" id="ARBA00038367"/>
    </source>
</evidence>
<comment type="caution">
    <text evidence="12">Lacks conserved residue(s) required for the propagation of feature annotation.</text>
</comment>
<comment type="catalytic activity">
    <reaction evidence="11 12">
        <text>phosphoenolpyruvate + UDP-N-acetyl-alpha-D-glucosamine = UDP-N-acetyl-3-O-(1-carboxyvinyl)-alpha-D-glucosamine + phosphate</text>
        <dbReference type="Rhea" id="RHEA:18681"/>
        <dbReference type="ChEBI" id="CHEBI:43474"/>
        <dbReference type="ChEBI" id="CHEBI:57705"/>
        <dbReference type="ChEBI" id="CHEBI:58702"/>
        <dbReference type="ChEBI" id="CHEBI:68483"/>
        <dbReference type="EC" id="2.5.1.7"/>
    </reaction>
</comment>
<evidence type="ECO:0000256" key="3">
    <source>
        <dbReference type="ARBA" id="ARBA00022490"/>
    </source>
</evidence>
<dbReference type="InterPro" id="IPR001986">
    <property type="entry name" value="Enolpyruvate_Tfrase_dom"/>
</dbReference>
<feature type="active site" description="Proton donor" evidence="12">
    <location>
        <position position="133"/>
    </location>
</feature>
<dbReference type="GO" id="GO:0008760">
    <property type="term" value="F:UDP-N-acetylglucosamine 1-carboxyvinyltransferase activity"/>
    <property type="evidence" value="ECO:0007669"/>
    <property type="project" value="UniProtKB-UniRule"/>
</dbReference>
<evidence type="ECO:0000256" key="5">
    <source>
        <dbReference type="ARBA" id="ARBA00022679"/>
    </source>
</evidence>
<dbReference type="PANTHER" id="PTHR43783:SF1">
    <property type="entry name" value="UDP-N-ACETYLGLUCOSAMINE 1-CARBOXYVINYLTRANSFERASE"/>
    <property type="match status" value="1"/>
</dbReference>
<dbReference type="GO" id="GO:0009252">
    <property type="term" value="P:peptidoglycan biosynthetic process"/>
    <property type="evidence" value="ECO:0007669"/>
    <property type="project" value="UniProtKB-UniRule"/>
</dbReference>
<dbReference type="Gene3D" id="3.65.10.10">
    <property type="entry name" value="Enolpyruvate transferase domain"/>
    <property type="match status" value="2"/>
</dbReference>
<dbReference type="NCBIfam" id="TIGR01072">
    <property type="entry name" value="murA"/>
    <property type="match status" value="1"/>
</dbReference>
<feature type="modified residue" description="2-(S-cysteinyl)pyruvic acid O-phosphothioketal" evidence="12">
    <location>
        <position position="133"/>
    </location>
</feature>
<keyword evidence="7 12" id="KW-0573">Peptidoglycan synthesis</keyword>
<reference evidence="14" key="2">
    <citation type="journal article" date="2021" name="PeerJ">
        <title>Extensive microbial diversity within the chicken gut microbiome revealed by metagenomics and culture.</title>
        <authorList>
            <person name="Gilroy R."/>
            <person name="Ravi A."/>
            <person name="Getino M."/>
            <person name="Pursley I."/>
            <person name="Horton D.L."/>
            <person name="Alikhan N.F."/>
            <person name="Baker D."/>
            <person name="Gharbi K."/>
            <person name="Hall N."/>
            <person name="Watson M."/>
            <person name="Adriaenssens E.M."/>
            <person name="Foster-Nyarko E."/>
            <person name="Jarju S."/>
            <person name="Secka A."/>
            <person name="Antonio M."/>
            <person name="Oren A."/>
            <person name="Chaudhuri R.R."/>
            <person name="La Ragione R."/>
            <person name="Hildebrand F."/>
            <person name="Pallen M.J."/>
        </authorList>
    </citation>
    <scope>NUCLEOTIDE SEQUENCE</scope>
    <source>
        <strain evidence="14">1370</strain>
    </source>
</reference>
<proteinExistence type="inferred from homology"/>
<dbReference type="Pfam" id="PF00275">
    <property type="entry name" value="EPSP_synthase"/>
    <property type="match status" value="1"/>
</dbReference>
<dbReference type="EC" id="2.5.1.7" evidence="12"/>
<evidence type="ECO:0000313" key="14">
    <source>
        <dbReference type="EMBL" id="HIV11334.1"/>
    </source>
</evidence>